<proteinExistence type="predicted"/>
<keyword evidence="2" id="KW-1185">Reference proteome</keyword>
<evidence type="ECO:0000313" key="1">
    <source>
        <dbReference type="EMBL" id="BBI50273.1"/>
    </source>
</evidence>
<accession>A0ABN5WTM3</accession>
<organism evidence="1 2">
    <name type="scientific">Vreelandella olivaria</name>
    <dbReference type="NCBI Taxonomy" id="390919"/>
    <lineage>
        <taxon>Bacteria</taxon>
        <taxon>Pseudomonadati</taxon>
        <taxon>Pseudomonadota</taxon>
        <taxon>Gammaproteobacteria</taxon>
        <taxon>Oceanospirillales</taxon>
        <taxon>Halomonadaceae</taxon>
        <taxon>Vreelandella</taxon>
    </lineage>
</organism>
<name>A0ABN5WTM3_9GAMM</name>
<sequence length="93" mass="10214">MVKGLLRPALNTTCSGEAWRTNWMPELVPLPWCPATKNTNGQVYLTQKAPLHLGAHIPRNQQSLLTNAHLKNAGAIVSRQVVISLRGAREYGS</sequence>
<dbReference type="Proteomes" id="UP000289555">
    <property type="component" value="Chromosome"/>
</dbReference>
<gene>
    <name evidence="1" type="ORF">HORIV_26940</name>
</gene>
<reference evidence="2" key="1">
    <citation type="journal article" date="2019" name="Microbiol. Resour. Announc.">
        <title>Complete Genome Sequence of Halomonas olivaria, a Moderately Halophilic Bacterium Isolated from Olive Processing Effluents, Obtained by Nanopore Sequencing.</title>
        <authorList>
            <person name="Nagata S."/>
            <person name="Ii K.M."/>
            <person name="Tsukimi T."/>
            <person name="Miura M.C."/>
            <person name="Galipon J."/>
            <person name="Arakawa K."/>
        </authorList>
    </citation>
    <scope>NUCLEOTIDE SEQUENCE [LARGE SCALE GENOMIC DNA]</scope>
    <source>
        <strain evidence="2">TYRC17</strain>
    </source>
</reference>
<evidence type="ECO:0000313" key="2">
    <source>
        <dbReference type="Proteomes" id="UP000289555"/>
    </source>
</evidence>
<protein>
    <submittedName>
        <fullName evidence="1">Uncharacterized protein</fullName>
    </submittedName>
</protein>
<dbReference type="EMBL" id="AP019416">
    <property type="protein sequence ID" value="BBI50273.1"/>
    <property type="molecule type" value="Genomic_DNA"/>
</dbReference>